<dbReference type="eggNOG" id="COG0438">
    <property type="taxonomic scope" value="Bacteria"/>
</dbReference>
<reference evidence="2 3" key="1">
    <citation type="submission" date="2014-08" db="EMBL/GenBank/DDBJ databases">
        <authorList>
            <person name="den Bakker H.C."/>
        </authorList>
    </citation>
    <scope>NUCLEOTIDE SEQUENCE [LARGE SCALE GENOMIC DNA]</scope>
    <source>
        <strain evidence="2 3">DSM 18334</strain>
    </source>
</reference>
<accession>A0A098M9V3</accession>
<dbReference type="AlphaFoldDB" id="A0A098M9V3"/>
<evidence type="ECO:0000313" key="2">
    <source>
        <dbReference type="EMBL" id="KGE19329.1"/>
    </source>
</evidence>
<keyword evidence="2" id="KW-0808">Transferase</keyword>
<sequence length="394" mass="45510">MKQKLLFVMGNLNCGGAEKSLISLLQSLDYSKYEVDLFLFKHEGLFFSRVPEQVHILEEPEFYRHYDMPVMAAVKDSLNKRKPGLAIHRIRAGLIFRTETHPAVREQRVWKHLSKSLPRLTKRYDAAIGFMEKSPIYYVIEKTNATTKIGFIHNDYDKLGMDPTIDEFYFRSLDYLVTVSVECGTVLQNRFPDLSSKVQVIQNIVSPELIHKMSSEKADWSHPEGIKLLSIGRLTFQKGFEWAVEACRRLVDLGYDLRWYVIGEGEERSSLEKLIAEYSLQRNFILLGLKENPYPYIKEADIYVQSSRFEGKSIAIDEAKIMCKPIIVTDFSTAKDQIQDHYNGLIVDMSPEGLTEGIRRLIDDKELSSKFARNLAEEDLNTESEVEKIYQLVQ</sequence>
<dbReference type="GO" id="GO:0016757">
    <property type="term" value="F:glycosyltransferase activity"/>
    <property type="evidence" value="ECO:0007669"/>
    <property type="project" value="InterPro"/>
</dbReference>
<evidence type="ECO:0000259" key="1">
    <source>
        <dbReference type="Pfam" id="PF00534"/>
    </source>
</evidence>
<reference evidence="2 3" key="2">
    <citation type="submission" date="2014-10" db="EMBL/GenBank/DDBJ databases">
        <title>Comparative genomics of the Paenibacillus odorifer group.</title>
        <authorList>
            <person name="Tsai Y.-C."/>
            <person name="Martin N."/>
            <person name="Korlach J."/>
            <person name="Wiedmann M."/>
        </authorList>
    </citation>
    <scope>NUCLEOTIDE SEQUENCE [LARGE SCALE GENOMIC DNA]</scope>
    <source>
        <strain evidence="2 3">DSM 18334</strain>
    </source>
</reference>
<name>A0A098M9V3_9BACL</name>
<proteinExistence type="predicted"/>
<dbReference type="OrthoDB" id="9813638at2"/>
<comment type="caution">
    <text evidence="2">The sequence shown here is derived from an EMBL/GenBank/DDBJ whole genome shotgun (WGS) entry which is preliminary data.</text>
</comment>
<dbReference type="Proteomes" id="UP000029734">
    <property type="component" value="Unassembled WGS sequence"/>
</dbReference>
<dbReference type="RefSeq" id="WP_036650184.1">
    <property type="nucleotide sequence ID" value="NZ_JQCR01000002.1"/>
</dbReference>
<dbReference type="SUPFAM" id="SSF53756">
    <property type="entry name" value="UDP-Glycosyltransferase/glycogen phosphorylase"/>
    <property type="match status" value="1"/>
</dbReference>
<dbReference type="Pfam" id="PF00534">
    <property type="entry name" value="Glycos_transf_1"/>
    <property type="match status" value="1"/>
</dbReference>
<dbReference type="CDD" id="cd03811">
    <property type="entry name" value="GT4_GT28_WabH-like"/>
    <property type="match status" value="1"/>
</dbReference>
<protein>
    <submittedName>
        <fullName evidence="2">Glycosyl transferase family 1</fullName>
    </submittedName>
</protein>
<gene>
    <name evidence="2" type="ORF">PWYN_08255</name>
</gene>
<dbReference type="PANTHER" id="PTHR12526:SF630">
    <property type="entry name" value="GLYCOSYLTRANSFERASE"/>
    <property type="match status" value="1"/>
</dbReference>
<feature type="domain" description="Glycosyl transferase family 1" evidence="1">
    <location>
        <begin position="224"/>
        <end position="374"/>
    </location>
</feature>
<dbReference type="STRING" id="268407.PWYN_08255"/>
<dbReference type="Gene3D" id="3.40.50.2000">
    <property type="entry name" value="Glycogen Phosphorylase B"/>
    <property type="match status" value="2"/>
</dbReference>
<dbReference type="EMBL" id="JQCR01000002">
    <property type="protein sequence ID" value="KGE19329.1"/>
    <property type="molecule type" value="Genomic_DNA"/>
</dbReference>
<organism evidence="2 3">
    <name type="scientific">Paenibacillus wynnii</name>
    <dbReference type="NCBI Taxonomy" id="268407"/>
    <lineage>
        <taxon>Bacteria</taxon>
        <taxon>Bacillati</taxon>
        <taxon>Bacillota</taxon>
        <taxon>Bacilli</taxon>
        <taxon>Bacillales</taxon>
        <taxon>Paenibacillaceae</taxon>
        <taxon>Paenibacillus</taxon>
    </lineage>
</organism>
<evidence type="ECO:0000313" key="3">
    <source>
        <dbReference type="Proteomes" id="UP000029734"/>
    </source>
</evidence>
<dbReference type="InterPro" id="IPR001296">
    <property type="entry name" value="Glyco_trans_1"/>
</dbReference>
<keyword evidence="3" id="KW-1185">Reference proteome</keyword>
<dbReference type="PANTHER" id="PTHR12526">
    <property type="entry name" value="GLYCOSYLTRANSFERASE"/>
    <property type="match status" value="1"/>
</dbReference>